<dbReference type="AlphaFoldDB" id="A0A699U7G9"/>
<organism evidence="1">
    <name type="scientific">Tanacetum cinerariifolium</name>
    <name type="common">Dalmatian daisy</name>
    <name type="synonym">Chrysanthemum cinerariifolium</name>
    <dbReference type="NCBI Taxonomy" id="118510"/>
    <lineage>
        <taxon>Eukaryota</taxon>
        <taxon>Viridiplantae</taxon>
        <taxon>Streptophyta</taxon>
        <taxon>Embryophyta</taxon>
        <taxon>Tracheophyta</taxon>
        <taxon>Spermatophyta</taxon>
        <taxon>Magnoliopsida</taxon>
        <taxon>eudicotyledons</taxon>
        <taxon>Gunneridae</taxon>
        <taxon>Pentapetalae</taxon>
        <taxon>asterids</taxon>
        <taxon>campanulids</taxon>
        <taxon>Asterales</taxon>
        <taxon>Asteraceae</taxon>
        <taxon>Asteroideae</taxon>
        <taxon>Anthemideae</taxon>
        <taxon>Anthemidinae</taxon>
        <taxon>Tanacetum</taxon>
    </lineage>
</organism>
<dbReference type="GO" id="GO:0003964">
    <property type="term" value="F:RNA-directed DNA polymerase activity"/>
    <property type="evidence" value="ECO:0007669"/>
    <property type="project" value="UniProtKB-KW"/>
</dbReference>
<dbReference type="EMBL" id="BKCJ011312484">
    <property type="protein sequence ID" value="GFD19165.1"/>
    <property type="molecule type" value="Genomic_DNA"/>
</dbReference>
<reference evidence="1" key="1">
    <citation type="journal article" date="2019" name="Sci. Rep.">
        <title>Draft genome of Tanacetum cinerariifolium, the natural source of mosquito coil.</title>
        <authorList>
            <person name="Yamashiro T."/>
            <person name="Shiraishi A."/>
            <person name="Satake H."/>
            <person name="Nakayama K."/>
        </authorList>
    </citation>
    <scope>NUCLEOTIDE SEQUENCE</scope>
</reference>
<protein>
    <submittedName>
        <fullName evidence="1">RNA-directed DNA polymerase, eukaryota, reverse transcriptase zinc-binding domain protein</fullName>
    </submittedName>
</protein>
<evidence type="ECO:0000313" key="1">
    <source>
        <dbReference type="EMBL" id="GFD19165.1"/>
    </source>
</evidence>
<keyword evidence="1" id="KW-0808">Transferase</keyword>
<proteinExistence type="predicted"/>
<keyword evidence="1" id="KW-0695">RNA-directed DNA polymerase</keyword>
<comment type="caution">
    <text evidence="1">The sequence shown here is derived from an EMBL/GenBank/DDBJ whole genome shotgun (WGS) entry which is preliminary data.</text>
</comment>
<gene>
    <name evidence="1" type="ORF">Tci_891134</name>
</gene>
<feature type="non-terminal residue" evidence="1">
    <location>
        <position position="61"/>
    </location>
</feature>
<name>A0A699U7G9_TANCI</name>
<keyword evidence="1" id="KW-0548">Nucleotidyltransferase</keyword>
<accession>A0A699U7G9</accession>
<sequence>MVFKVDFEKACDSVRWDYLDDVLLKFGFGDRWRGWIQGCLKSSMGSILVNGSPTTEFEFHK</sequence>